<evidence type="ECO:0000256" key="4">
    <source>
        <dbReference type="ARBA" id="ARBA00022729"/>
    </source>
</evidence>
<dbReference type="AlphaFoldDB" id="A0A417Z2E5"/>
<accession>A0A417Z2E5</accession>
<dbReference type="Gene3D" id="3.40.50.1980">
    <property type="entry name" value="Nitrogenase molybdenum iron protein domain"/>
    <property type="match status" value="2"/>
</dbReference>
<protein>
    <submittedName>
        <fullName evidence="6">Metal ABC transporter substrate-binding protein</fullName>
    </submittedName>
</protein>
<evidence type="ECO:0000313" key="7">
    <source>
        <dbReference type="Proteomes" id="UP000284822"/>
    </source>
</evidence>
<evidence type="ECO:0000256" key="3">
    <source>
        <dbReference type="ARBA" id="ARBA00022723"/>
    </source>
</evidence>
<dbReference type="GO" id="GO:0030313">
    <property type="term" value="C:cell envelope"/>
    <property type="evidence" value="ECO:0007669"/>
    <property type="project" value="UniProtKB-SubCell"/>
</dbReference>
<proteinExistence type="inferred from homology"/>
<comment type="caution">
    <text evidence="6">The sequence shown here is derived from an EMBL/GenBank/DDBJ whole genome shotgun (WGS) entry which is preliminary data.</text>
</comment>
<dbReference type="PANTHER" id="PTHR42953">
    <property type="entry name" value="HIGH-AFFINITY ZINC UPTAKE SYSTEM PROTEIN ZNUA-RELATED"/>
    <property type="match status" value="1"/>
</dbReference>
<dbReference type="Proteomes" id="UP000284822">
    <property type="component" value="Unassembled WGS sequence"/>
</dbReference>
<dbReference type="Pfam" id="PF01297">
    <property type="entry name" value="ZnuA"/>
    <property type="match status" value="1"/>
</dbReference>
<dbReference type="InterPro" id="IPR006127">
    <property type="entry name" value="ZnuA-like"/>
</dbReference>
<dbReference type="GO" id="GO:0046872">
    <property type="term" value="F:metal ion binding"/>
    <property type="evidence" value="ECO:0007669"/>
    <property type="project" value="UniProtKB-KW"/>
</dbReference>
<dbReference type="SUPFAM" id="SSF53807">
    <property type="entry name" value="Helical backbone' metal receptor"/>
    <property type="match status" value="1"/>
</dbReference>
<dbReference type="EMBL" id="QOCS01000031">
    <property type="protein sequence ID" value="RHW44459.1"/>
    <property type="molecule type" value="Genomic_DNA"/>
</dbReference>
<comment type="subcellular location">
    <subcellularLocation>
        <location evidence="1">Cell envelope</location>
    </subcellularLocation>
</comment>
<dbReference type="PROSITE" id="PS51257">
    <property type="entry name" value="PROKAR_LIPOPROTEIN"/>
    <property type="match status" value="1"/>
</dbReference>
<organism evidence="6 7">
    <name type="scientific">Bombilactobacillus bombi</name>
    <dbReference type="NCBI Taxonomy" id="1303590"/>
    <lineage>
        <taxon>Bacteria</taxon>
        <taxon>Bacillati</taxon>
        <taxon>Bacillota</taxon>
        <taxon>Bacilli</taxon>
        <taxon>Lactobacillales</taxon>
        <taxon>Lactobacillaceae</taxon>
        <taxon>Bombilactobacillus</taxon>
    </lineage>
</organism>
<sequence>MLTLRRRLGLIIGALLLVITLSGCQSVHKQTANSKLQIVASTPTYGQMATQIAGKYSQVTTIMANPNVDPHDFEPTVQNAKQTSRAQIAIYNGLGYDSWMNRLLVNNQQATKINIGQLMHKQVGDNPHLWYHPQTMPTAAQHLAEVLSRQDPTHRAYYQQRAQKYLQSLQPLQQQIHQIKIHRQQKLVAVSEPVFDYSLQKMGYQIANPHFAQAIEEGTDPAPQDINKLQQLIKTRKIAFLVDNQQAANPVVANLVKLAQKYQVPVVKVTETQPANLSYLQWMERQYHKVLTIEVQK</sequence>
<dbReference type="RefSeq" id="WP_118911262.1">
    <property type="nucleotide sequence ID" value="NZ_QOCS01000031.1"/>
</dbReference>
<keyword evidence="4" id="KW-0732">Signal</keyword>
<keyword evidence="3" id="KW-0479">Metal-binding</keyword>
<reference evidence="6 7" key="1">
    <citation type="submission" date="2018-07" db="EMBL/GenBank/DDBJ databases">
        <title>Genome sequences of six Lactobacillus spp. isolated from bumble bee guts.</title>
        <authorList>
            <person name="Motta E.V.S."/>
            <person name="Moran N.A."/>
        </authorList>
    </citation>
    <scope>NUCLEOTIDE SEQUENCE [LARGE SCALE GENOMIC DNA]</scope>
    <source>
        <strain evidence="6 7">LV-8.1</strain>
    </source>
</reference>
<dbReference type="PANTHER" id="PTHR42953:SF1">
    <property type="entry name" value="METAL-BINDING PROTEIN HI_0362-RELATED"/>
    <property type="match status" value="1"/>
</dbReference>
<name>A0A417Z2E5_9LACO</name>
<dbReference type="InterPro" id="IPR006128">
    <property type="entry name" value="Lipoprotein_PsaA-like"/>
</dbReference>
<dbReference type="GO" id="GO:0007155">
    <property type="term" value="P:cell adhesion"/>
    <property type="evidence" value="ECO:0007669"/>
    <property type="project" value="InterPro"/>
</dbReference>
<gene>
    <name evidence="6" type="ORF">DS832_08965</name>
</gene>
<evidence type="ECO:0000256" key="5">
    <source>
        <dbReference type="RuleBase" id="RU003512"/>
    </source>
</evidence>
<keyword evidence="2 5" id="KW-0813">Transport</keyword>
<dbReference type="InterPro" id="IPR050492">
    <property type="entry name" value="Bact_metal-bind_prot9"/>
</dbReference>
<comment type="similarity">
    <text evidence="5">Belongs to the bacterial solute-binding protein 9 family.</text>
</comment>
<evidence type="ECO:0000256" key="2">
    <source>
        <dbReference type="ARBA" id="ARBA00022448"/>
    </source>
</evidence>
<evidence type="ECO:0000313" key="6">
    <source>
        <dbReference type="EMBL" id="RHW44459.1"/>
    </source>
</evidence>
<dbReference type="PRINTS" id="PR00690">
    <property type="entry name" value="ADHESNFAMILY"/>
</dbReference>
<dbReference type="GO" id="GO:0030001">
    <property type="term" value="P:metal ion transport"/>
    <property type="evidence" value="ECO:0007669"/>
    <property type="project" value="InterPro"/>
</dbReference>
<evidence type="ECO:0000256" key="1">
    <source>
        <dbReference type="ARBA" id="ARBA00004196"/>
    </source>
</evidence>